<feature type="region of interest" description="Disordered" evidence="1">
    <location>
        <begin position="84"/>
        <end position="106"/>
    </location>
</feature>
<dbReference type="PATRIC" id="fig|1333534.5.peg.1924"/>
<name>A0A0F7CHP1_PAEDU</name>
<protein>
    <submittedName>
        <fullName evidence="2">Uncharacterized protein</fullName>
    </submittedName>
</protein>
<gene>
    <name evidence="2" type="ORF">VK70_08785</name>
</gene>
<sequence length="106" mass="12284">MVQQPGGEYEMDISIWAQLNQVKMRVLELTSALMEEDEEVFTREQAILDLMDISKELFYLEEKAMNQMDRTDRRQVSELAAYKDSLRQTKNASGAPTPETFDKSVM</sequence>
<dbReference type="HOGENOM" id="CLU_2220536_0_0_9"/>
<accession>A0A0F7CHP1</accession>
<evidence type="ECO:0000313" key="2">
    <source>
        <dbReference type="EMBL" id="AKG34661.1"/>
    </source>
</evidence>
<reference evidence="2 3" key="1">
    <citation type="submission" date="2015-03" db="EMBL/GenBank/DDBJ databases">
        <authorList>
            <person name="Abdul Halim M."/>
        </authorList>
    </citation>
    <scope>NUCLEOTIDE SEQUENCE [LARGE SCALE GENOMIC DNA]</scope>
    <source>
        <strain evidence="2 3">ATCC 35681</strain>
    </source>
</reference>
<evidence type="ECO:0000313" key="3">
    <source>
        <dbReference type="Proteomes" id="UP000034189"/>
    </source>
</evidence>
<proteinExistence type="predicted"/>
<dbReference type="Proteomes" id="UP000034189">
    <property type="component" value="Chromosome"/>
</dbReference>
<dbReference type="EMBL" id="CP011114">
    <property type="protein sequence ID" value="AKG34661.1"/>
    <property type="molecule type" value="Genomic_DNA"/>
</dbReference>
<dbReference type="AlphaFoldDB" id="A0A0F7CHP1"/>
<dbReference type="RefSeq" id="WP_025693903.1">
    <property type="nucleotide sequence ID" value="NZ_ASQQ01000039.1"/>
</dbReference>
<organism evidence="2 3">
    <name type="scientific">Paenibacillus durus ATCC 35681</name>
    <dbReference type="NCBI Taxonomy" id="1333534"/>
    <lineage>
        <taxon>Bacteria</taxon>
        <taxon>Bacillati</taxon>
        <taxon>Bacillota</taxon>
        <taxon>Bacilli</taxon>
        <taxon>Bacillales</taxon>
        <taxon>Paenibacillaceae</taxon>
        <taxon>Paenibacillus</taxon>
    </lineage>
</organism>
<reference evidence="2 3" key="2">
    <citation type="journal article" date="2016" name="Genome Announc.">
        <title>Genome Sequence of a Gram-Positive Diazotroph, Paenibacillus durus Type Strain ATCC 35681.</title>
        <authorList>
            <person name="Halim M.A."/>
            <person name="Rahman A.Y."/>
            <person name="Sim K.S."/>
            <person name="Yam H.C."/>
            <person name="Rahim A.A."/>
            <person name="Ghazali A.H."/>
            <person name="Najimudin N."/>
        </authorList>
    </citation>
    <scope>NUCLEOTIDE SEQUENCE [LARGE SCALE GENOMIC DNA]</scope>
    <source>
        <strain evidence="2 3">ATCC 35681</strain>
    </source>
</reference>
<evidence type="ECO:0000256" key="1">
    <source>
        <dbReference type="SAM" id="MobiDB-lite"/>
    </source>
</evidence>